<sequence length="94" mass="10539">MRKLEEYGIWKVQRLTLANLLQLKFAMSITSEARLLGQLQTDLHFPLVMGQHFQTHRDDIDSNKQVSSSGILRCEVTGEGDAHNLSLSLAGNIC</sequence>
<dbReference type="RefSeq" id="WP_050078140.1">
    <property type="nucleotide sequence ID" value="NZ_CP104006.1"/>
</dbReference>
<dbReference type="EMBL" id="CP104006">
    <property type="protein sequence ID" value="UWM43369.1"/>
    <property type="molecule type" value="Genomic_DNA"/>
</dbReference>
<dbReference type="Proteomes" id="UP001057860">
    <property type="component" value="Chromosome"/>
</dbReference>
<accession>A0ABY5UK56</accession>
<name>A0ABY5UK56_9GAMM</name>
<protein>
    <submittedName>
        <fullName evidence="1">Uncharacterized protein</fullName>
    </submittedName>
</protein>
<reference evidence="1" key="1">
    <citation type="submission" date="2022-08" db="EMBL/GenBank/DDBJ databases">
        <authorList>
            <person name="Bogun A."/>
            <person name="Kislichkina A."/>
            <person name="Solomentsev V."/>
            <person name="Skryabin Y."/>
            <person name="Sizova A."/>
            <person name="Platonov M."/>
            <person name="Dentovskaya S."/>
        </authorList>
    </citation>
    <scope>NUCLEOTIDE SEQUENCE</scope>
    <source>
        <strain evidence="1">SCPM-O-B-7604</strain>
    </source>
</reference>
<evidence type="ECO:0000313" key="2">
    <source>
        <dbReference type="Proteomes" id="UP001057860"/>
    </source>
</evidence>
<keyword evidence="2" id="KW-1185">Reference proteome</keyword>
<proteinExistence type="predicted"/>
<gene>
    <name evidence="1" type="ORF">N0H69_11535</name>
</gene>
<dbReference type="GeneID" id="75140640"/>
<evidence type="ECO:0000313" key="1">
    <source>
        <dbReference type="EMBL" id="UWM43369.1"/>
    </source>
</evidence>
<organism evidence="1 2">
    <name type="scientific">Yersinia alsatica</name>
    <dbReference type="NCBI Taxonomy" id="2890317"/>
    <lineage>
        <taxon>Bacteria</taxon>
        <taxon>Pseudomonadati</taxon>
        <taxon>Pseudomonadota</taxon>
        <taxon>Gammaproteobacteria</taxon>
        <taxon>Enterobacterales</taxon>
        <taxon>Yersiniaceae</taxon>
        <taxon>Yersinia</taxon>
    </lineage>
</organism>